<evidence type="ECO:0000256" key="3">
    <source>
        <dbReference type="ARBA" id="ARBA00022475"/>
    </source>
</evidence>
<feature type="transmembrane region" description="Helical" evidence="9">
    <location>
        <begin position="134"/>
        <end position="159"/>
    </location>
</feature>
<comment type="function">
    <text evidence="9">Part of the tripartite ATP-independent periplasmic (TRAP) transport system.</text>
</comment>
<dbReference type="AlphaFoldDB" id="A0A9X2PHK8"/>
<keyword evidence="6 9" id="KW-1133">Transmembrane helix</keyword>
<evidence type="ECO:0000259" key="10">
    <source>
        <dbReference type="Pfam" id="PF04290"/>
    </source>
</evidence>
<comment type="caution">
    <text evidence="11">The sequence shown here is derived from an EMBL/GenBank/DDBJ whole genome shotgun (WGS) entry which is preliminary data.</text>
</comment>
<reference evidence="11" key="1">
    <citation type="submission" date="2022-08" db="EMBL/GenBank/DDBJ databases">
        <authorList>
            <person name="Li F."/>
        </authorList>
    </citation>
    <scope>NUCLEOTIDE SEQUENCE</scope>
    <source>
        <strain evidence="11">MQZ15Z-1</strain>
    </source>
</reference>
<keyword evidence="2 9" id="KW-0813">Transport</keyword>
<organism evidence="11 12">
    <name type="scientific">Ancylobacter mangrovi</name>
    <dbReference type="NCBI Taxonomy" id="2972472"/>
    <lineage>
        <taxon>Bacteria</taxon>
        <taxon>Pseudomonadati</taxon>
        <taxon>Pseudomonadota</taxon>
        <taxon>Alphaproteobacteria</taxon>
        <taxon>Hyphomicrobiales</taxon>
        <taxon>Xanthobacteraceae</taxon>
        <taxon>Ancylobacter</taxon>
    </lineage>
</organism>
<comment type="similarity">
    <text evidence="8 9">Belongs to the TRAP transporter small permease family.</text>
</comment>
<keyword evidence="12" id="KW-1185">Reference proteome</keyword>
<protein>
    <recommendedName>
        <fullName evidence="9">TRAP transporter small permease protein</fullName>
    </recommendedName>
</protein>
<dbReference type="Proteomes" id="UP001151088">
    <property type="component" value="Unassembled WGS sequence"/>
</dbReference>
<feature type="transmembrane region" description="Helical" evidence="9">
    <location>
        <begin position="53"/>
        <end position="71"/>
    </location>
</feature>
<evidence type="ECO:0000256" key="7">
    <source>
        <dbReference type="ARBA" id="ARBA00023136"/>
    </source>
</evidence>
<dbReference type="RefSeq" id="WP_258731630.1">
    <property type="nucleotide sequence ID" value="NZ_JANTHZ010000002.1"/>
</dbReference>
<dbReference type="GO" id="GO:0022857">
    <property type="term" value="F:transmembrane transporter activity"/>
    <property type="evidence" value="ECO:0007669"/>
    <property type="project" value="UniProtKB-UniRule"/>
</dbReference>
<sequence length="179" mass="19303">MWLIDVLRRLARALSIAGGVAAAIGIVLIAAVILLEIVLRTFFATSTFMSDELVGYLVAATGFLPLGYTFAEGGILRVNLLLGRLDRTPRLRVLVELVCVAATLAVLGLLIWHFWGNVSRQYSRGYTSGTMSGIPQWIPTGTMLAGLAIFWFQVFAYGLGVASGREPVLAEEQDETAVG</sequence>
<dbReference type="GO" id="GO:0015740">
    <property type="term" value="P:C4-dicarboxylate transport"/>
    <property type="evidence" value="ECO:0007669"/>
    <property type="project" value="TreeGrafter"/>
</dbReference>
<evidence type="ECO:0000256" key="4">
    <source>
        <dbReference type="ARBA" id="ARBA00022519"/>
    </source>
</evidence>
<gene>
    <name evidence="11" type="ORF">NVS89_05820</name>
</gene>
<feature type="domain" description="Tripartite ATP-independent periplasmic transporters DctQ component" evidence="10">
    <location>
        <begin position="29"/>
        <end position="154"/>
    </location>
</feature>
<proteinExistence type="inferred from homology"/>
<evidence type="ECO:0000313" key="12">
    <source>
        <dbReference type="Proteomes" id="UP001151088"/>
    </source>
</evidence>
<dbReference type="GO" id="GO:0005886">
    <property type="term" value="C:plasma membrane"/>
    <property type="evidence" value="ECO:0007669"/>
    <property type="project" value="UniProtKB-SubCell"/>
</dbReference>
<feature type="transmembrane region" description="Helical" evidence="9">
    <location>
        <begin position="91"/>
        <end position="114"/>
    </location>
</feature>
<dbReference type="InterPro" id="IPR055348">
    <property type="entry name" value="DctQ"/>
</dbReference>
<feature type="transmembrane region" description="Helical" evidence="9">
    <location>
        <begin position="12"/>
        <end position="33"/>
    </location>
</feature>
<accession>A0A9X2PHK8</accession>
<keyword evidence="7 9" id="KW-0472">Membrane</keyword>
<dbReference type="Pfam" id="PF04290">
    <property type="entry name" value="DctQ"/>
    <property type="match status" value="1"/>
</dbReference>
<evidence type="ECO:0000256" key="9">
    <source>
        <dbReference type="RuleBase" id="RU369079"/>
    </source>
</evidence>
<dbReference type="InterPro" id="IPR007387">
    <property type="entry name" value="TRAP_DctQ"/>
</dbReference>
<evidence type="ECO:0000256" key="2">
    <source>
        <dbReference type="ARBA" id="ARBA00022448"/>
    </source>
</evidence>
<evidence type="ECO:0000256" key="6">
    <source>
        <dbReference type="ARBA" id="ARBA00022989"/>
    </source>
</evidence>
<evidence type="ECO:0000256" key="1">
    <source>
        <dbReference type="ARBA" id="ARBA00004429"/>
    </source>
</evidence>
<comment type="subcellular location">
    <subcellularLocation>
        <location evidence="1 9">Cell inner membrane</location>
        <topology evidence="1 9">Multi-pass membrane protein</topology>
    </subcellularLocation>
</comment>
<name>A0A9X2PHK8_9HYPH</name>
<keyword evidence="5 9" id="KW-0812">Transmembrane</keyword>
<evidence type="ECO:0000256" key="8">
    <source>
        <dbReference type="ARBA" id="ARBA00038436"/>
    </source>
</evidence>
<evidence type="ECO:0000313" key="11">
    <source>
        <dbReference type="EMBL" id="MCS0494608.1"/>
    </source>
</evidence>
<comment type="subunit">
    <text evidence="9">The complex comprises the extracytoplasmic solute receptor protein and the two transmembrane proteins.</text>
</comment>
<evidence type="ECO:0000256" key="5">
    <source>
        <dbReference type="ARBA" id="ARBA00022692"/>
    </source>
</evidence>
<keyword evidence="3" id="KW-1003">Cell membrane</keyword>
<dbReference type="PANTHER" id="PTHR35011">
    <property type="entry name" value="2,3-DIKETO-L-GULONATE TRAP TRANSPORTER SMALL PERMEASE PROTEIN YIAM"/>
    <property type="match status" value="1"/>
</dbReference>
<dbReference type="EMBL" id="JANTHZ010000002">
    <property type="protein sequence ID" value="MCS0494608.1"/>
    <property type="molecule type" value="Genomic_DNA"/>
</dbReference>
<dbReference type="PANTHER" id="PTHR35011:SF10">
    <property type="entry name" value="TRAP TRANSPORTER SMALL PERMEASE PROTEIN"/>
    <property type="match status" value="1"/>
</dbReference>
<keyword evidence="4 9" id="KW-0997">Cell inner membrane</keyword>